<evidence type="ECO:0000259" key="9">
    <source>
        <dbReference type="Pfam" id="PF00881"/>
    </source>
</evidence>
<feature type="binding site" description="in other chain" evidence="8">
    <location>
        <begin position="137"/>
        <end position="139"/>
    </location>
    <ligand>
        <name>FMN</name>
        <dbReference type="ChEBI" id="CHEBI:58210"/>
        <note>ligand shared between dimeric partners</note>
    </ligand>
</feature>
<dbReference type="Pfam" id="PF00881">
    <property type="entry name" value="Nitroreductase"/>
    <property type="match status" value="1"/>
</dbReference>
<reference evidence="10 11" key="1">
    <citation type="submission" date="2017-10" db="EMBL/GenBank/DDBJ databases">
        <title>Frigbacter circumglobatus gen. nov. sp. nov., isolated from sediment cultured in situ.</title>
        <authorList>
            <person name="Zhao Z."/>
        </authorList>
    </citation>
    <scope>NUCLEOTIDE SEQUENCE [LARGE SCALE GENOMIC DNA]</scope>
    <source>
        <strain evidence="10 11">ZYL</strain>
    </source>
</reference>
<dbReference type="InParanoid" id="A0A2G4YUI9"/>
<evidence type="ECO:0000256" key="7">
    <source>
        <dbReference type="PIRNR" id="PIRNR000232"/>
    </source>
</evidence>
<evidence type="ECO:0000313" key="11">
    <source>
        <dbReference type="Proteomes" id="UP000229730"/>
    </source>
</evidence>
<dbReference type="InterPro" id="IPR026021">
    <property type="entry name" value="YdjA-like"/>
</dbReference>
<proteinExistence type="inferred from homology"/>
<feature type="binding site" description="in other chain" evidence="8">
    <location>
        <begin position="10"/>
        <end position="12"/>
    </location>
    <ligand>
        <name>FMN</name>
        <dbReference type="ChEBI" id="CHEBI:58210"/>
        <note>ligand shared between dimeric partners</note>
    </ligand>
</feature>
<comment type="similarity">
    <text evidence="1 7">Belongs to the nitroreductase family.</text>
</comment>
<dbReference type="RefSeq" id="WP_099471538.1">
    <property type="nucleotide sequence ID" value="NZ_CAXBMK010000005.1"/>
</dbReference>
<name>A0A2G4YUI9_9PROT</name>
<dbReference type="InterPro" id="IPR029479">
    <property type="entry name" value="Nitroreductase"/>
</dbReference>
<dbReference type="EC" id="1.-.-.-" evidence="7"/>
<dbReference type="Proteomes" id="UP000229730">
    <property type="component" value="Unassembled WGS sequence"/>
</dbReference>
<dbReference type="EMBL" id="PDEM01000009">
    <property type="protein sequence ID" value="PHZ85953.1"/>
    <property type="molecule type" value="Genomic_DNA"/>
</dbReference>
<evidence type="ECO:0000256" key="8">
    <source>
        <dbReference type="PIRSR" id="PIRSR000232-1"/>
    </source>
</evidence>
<keyword evidence="5 7" id="KW-0560">Oxidoreductase</keyword>
<keyword evidence="2 7" id="KW-0285">Flavoprotein</keyword>
<feature type="binding site" evidence="8">
    <location>
        <position position="39"/>
    </location>
    <ligand>
        <name>FMN</name>
        <dbReference type="ChEBI" id="CHEBI:58210"/>
        <note>ligand shared between dimeric partners</note>
    </ligand>
</feature>
<evidence type="ECO:0000256" key="6">
    <source>
        <dbReference type="ARBA" id="ARBA00023027"/>
    </source>
</evidence>
<dbReference type="InterPro" id="IPR000415">
    <property type="entry name" value="Nitroreductase-like"/>
</dbReference>
<evidence type="ECO:0000313" key="10">
    <source>
        <dbReference type="EMBL" id="PHZ85953.1"/>
    </source>
</evidence>
<comment type="caution">
    <text evidence="10">The sequence shown here is derived from an EMBL/GenBank/DDBJ whole genome shotgun (WGS) entry which is preliminary data.</text>
</comment>
<dbReference type="PANTHER" id="PTHR43821:SF1">
    <property type="entry name" value="NAD(P)H NITROREDUCTASE YDJA-RELATED"/>
    <property type="match status" value="1"/>
</dbReference>
<keyword evidence="3 7" id="KW-0288">FMN</keyword>
<dbReference type="PIRSF" id="PIRSF000232">
    <property type="entry name" value="YdjA"/>
    <property type="match status" value="1"/>
</dbReference>
<dbReference type="Gene3D" id="3.40.109.10">
    <property type="entry name" value="NADH Oxidase"/>
    <property type="match status" value="1"/>
</dbReference>
<gene>
    <name evidence="10" type="ORF">CRD36_04575</name>
</gene>
<evidence type="ECO:0000256" key="5">
    <source>
        <dbReference type="ARBA" id="ARBA00023002"/>
    </source>
</evidence>
<dbReference type="AlphaFoldDB" id="A0A2G4YUI9"/>
<comment type="cofactor">
    <cofactor evidence="8">
        <name>FMN</name>
        <dbReference type="ChEBI" id="CHEBI:58210"/>
    </cofactor>
    <text evidence="8">Binds 1 FMN per subunit.</text>
</comment>
<dbReference type="PANTHER" id="PTHR43821">
    <property type="entry name" value="NAD(P)H NITROREDUCTASE YDJA-RELATED"/>
    <property type="match status" value="1"/>
</dbReference>
<dbReference type="FunCoup" id="A0A2G4YUI9">
    <property type="interactions" value="118"/>
</dbReference>
<dbReference type="GO" id="GO:0016491">
    <property type="term" value="F:oxidoreductase activity"/>
    <property type="evidence" value="ECO:0007669"/>
    <property type="project" value="UniProtKB-UniRule"/>
</dbReference>
<keyword evidence="11" id="KW-1185">Reference proteome</keyword>
<keyword evidence="4 7" id="KW-0521">NADP</keyword>
<protein>
    <recommendedName>
        <fullName evidence="7">Putative NAD(P)H nitroreductase</fullName>
        <ecNumber evidence="7">1.-.-.-</ecNumber>
    </recommendedName>
</protein>
<evidence type="ECO:0000256" key="4">
    <source>
        <dbReference type="ARBA" id="ARBA00022857"/>
    </source>
</evidence>
<dbReference type="CDD" id="cd02135">
    <property type="entry name" value="YdjA-like"/>
    <property type="match status" value="1"/>
</dbReference>
<evidence type="ECO:0000256" key="1">
    <source>
        <dbReference type="ARBA" id="ARBA00007118"/>
    </source>
</evidence>
<evidence type="ECO:0000256" key="3">
    <source>
        <dbReference type="ARBA" id="ARBA00022643"/>
    </source>
</evidence>
<keyword evidence="6 7" id="KW-0520">NAD</keyword>
<accession>A0A2G4YUI9</accession>
<organism evidence="10 11">
    <name type="scientific">Paremcibacter congregatus</name>
    <dbReference type="NCBI Taxonomy" id="2043170"/>
    <lineage>
        <taxon>Bacteria</taxon>
        <taxon>Pseudomonadati</taxon>
        <taxon>Pseudomonadota</taxon>
        <taxon>Alphaproteobacteria</taxon>
        <taxon>Emcibacterales</taxon>
        <taxon>Emcibacteraceae</taxon>
        <taxon>Paremcibacter</taxon>
    </lineage>
</organism>
<dbReference type="OrthoDB" id="9804207at2"/>
<evidence type="ECO:0000256" key="2">
    <source>
        <dbReference type="ARBA" id="ARBA00022630"/>
    </source>
</evidence>
<dbReference type="SUPFAM" id="SSF55469">
    <property type="entry name" value="FMN-dependent nitroreductase-like"/>
    <property type="match status" value="1"/>
</dbReference>
<dbReference type="InterPro" id="IPR052530">
    <property type="entry name" value="NAD(P)H_nitroreductase"/>
</dbReference>
<sequence>MSVIDAIKARNSIPFLTDEDIPREMITEILDAAVCTPVHYCTDPWRFLVIRGEGRHRFGDFMAERMKKTLPDPDCPDNAAFLDKIRKKPLRAPVIIAVGAAKPDTPKALHMEDVASANVACQNILLAAGELGLGGIWRTGGLTYGEDTVAFLGFEADTRLVGFIYLGYPKRDLPPKERKTAESFTRYME</sequence>
<feature type="domain" description="Nitroreductase" evidence="9">
    <location>
        <begin position="7"/>
        <end position="168"/>
    </location>
</feature>